<evidence type="ECO:0000313" key="1">
    <source>
        <dbReference type="Proteomes" id="UP000887565"/>
    </source>
</evidence>
<dbReference type="Proteomes" id="UP000887565">
    <property type="component" value="Unplaced"/>
</dbReference>
<protein>
    <submittedName>
        <fullName evidence="2">Uncharacterized protein</fullName>
    </submittedName>
</protein>
<dbReference type="AlphaFoldDB" id="A0A915I0A7"/>
<organism evidence="1 2">
    <name type="scientific">Romanomermis culicivorax</name>
    <name type="common">Nematode worm</name>
    <dbReference type="NCBI Taxonomy" id="13658"/>
    <lineage>
        <taxon>Eukaryota</taxon>
        <taxon>Metazoa</taxon>
        <taxon>Ecdysozoa</taxon>
        <taxon>Nematoda</taxon>
        <taxon>Enoplea</taxon>
        <taxon>Dorylaimia</taxon>
        <taxon>Mermithida</taxon>
        <taxon>Mermithoidea</taxon>
        <taxon>Mermithidae</taxon>
        <taxon>Romanomermis</taxon>
    </lineage>
</organism>
<proteinExistence type="predicted"/>
<sequence length="224" mass="25408">MLDDGPMMTIDQASDYWWGDVVKRDDNFVGIDSRGTPDFYAQRVKIWVEIRSVYIAECSSKGPKVCYGVWIPTSVGNVSSSHGLDVAAVVLHWSINRVTTNQEIKAENATRKLVQLKLCSKQIEQEYKIEGTNLFKMDFDRANQKENQSEWANPQVELRFQCKNTSPSYSTPISKDSKVQKIVTTYGGIVSKSSIPEMYLPTKLENQQTVGEAVRFYADYTKVP</sequence>
<dbReference type="WBParaSite" id="nRc.2.0.1.t07134-RA">
    <property type="protein sequence ID" value="nRc.2.0.1.t07134-RA"/>
    <property type="gene ID" value="nRc.2.0.1.g07134"/>
</dbReference>
<keyword evidence="1" id="KW-1185">Reference proteome</keyword>
<evidence type="ECO:0000313" key="2">
    <source>
        <dbReference type="WBParaSite" id="nRc.2.0.1.t07134-RA"/>
    </source>
</evidence>
<reference evidence="2" key="1">
    <citation type="submission" date="2022-11" db="UniProtKB">
        <authorList>
            <consortium name="WormBaseParasite"/>
        </authorList>
    </citation>
    <scope>IDENTIFICATION</scope>
</reference>
<accession>A0A915I0A7</accession>
<name>A0A915I0A7_ROMCU</name>